<keyword evidence="3 6" id="KW-0812">Transmembrane</keyword>
<feature type="transmembrane region" description="Helical" evidence="6">
    <location>
        <begin position="256"/>
        <end position="273"/>
    </location>
</feature>
<dbReference type="InterPro" id="IPR000620">
    <property type="entry name" value="EamA_dom"/>
</dbReference>
<feature type="transmembrane region" description="Helical" evidence="6">
    <location>
        <begin position="36"/>
        <end position="56"/>
    </location>
</feature>
<dbReference type="RefSeq" id="WP_119054066.1">
    <property type="nucleotide sequence ID" value="NZ_CP032157.1"/>
</dbReference>
<evidence type="ECO:0000256" key="2">
    <source>
        <dbReference type="ARBA" id="ARBA00007362"/>
    </source>
</evidence>
<dbReference type="EMBL" id="CP032157">
    <property type="protein sequence ID" value="AXY78193.1"/>
    <property type="molecule type" value="Genomic_DNA"/>
</dbReference>
<sequence length="315" mass="34061">MKRTQWTVILAFAAIYIIWGSTYLAIQVAIKDIPPFLMSALRFLTAGLLLVGWCVWKKQPMPDSKVIGKNMLYGILMLFGGTVSVTWAEQYLPSSLAAIIVSSLPFWFVLLDRKQWGYYFSNKRIIVGLLIGFAGVAILFGFGPSAAVSGGTGKYLASILVIIAGGIGWTIGSLCSKYRPAGNSLLVNAGIQLLAAGVFTGIVSLMAGDHHSIVWKEVSVNSWLALIYLIVMGSIVAYQSYLFLLTIRPAAQVSTYEYVNPVVALLLGAWIASEPVSHIQVIALVVILSGVLLVNMPQQAATSDKKVKQSKSTLI</sequence>
<proteinExistence type="inferred from homology"/>
<feature type="transmembrane region" description="Helical" evidence="6">
    <location>
        <begin position="220"/>
        <end position="244"/>
    </location>
</feature>
<dbReference type="PANTHER" id="PTHR32322">
    <property type="entry name" value="INNER MEMBRANE TRANSPORTER"/>
    <property type="match status" value="1"/>
</dbReference>
<keyword evidence="5 6" id="KW-0472">Membrane</keyword>
<feature type="domain" description="EamA" evidence="7">
    <location>
        <begin position="158"/>
        <end position="295"/>
    </location>
</feature>
<keyword evidence="4 6" id="KW-1133">Transmembrane helix</keyword>
<evidence type="ECO:0000256" key="4">
    <source>
        <dbReference type="ARBA" id="ARBA00022989"/>
    </source>
</evidence>
<accession>A0A3B7MXH0</accession>
<gene>
    <name evidence="8" type="ORF">D3H65_31185</name>
</gene>
<feature type="transmembrane region" description="Helical" evidence="6">
    <location>
        <begin position="279"/>
        <end position="296"/>
    </location>
</feature>
<evidence type="ECO:0000256" key="1">
    <source>
        <dbReference type="ARBA" id="ARBA00004141"/>
    </source>
</evidence>
<dbReference type="InterPro" id="IPR037185">
    <property type="entry name" value="EmrE-like"/>
</dbReference>
<dbReference type="KEGG" id="pseg:D3H65_31185"/>
<dbReference type="InterPro" id="IPR050638">
    <property type="entry name" value="AA-Vitamin_Transporters"/>
</dbReference>
<evidence type="ECO:0000259" key="7">
    <source>
        <dbReference type="Pfam" id="PF00892"/>
    </source>
</evidence>
<evidence type="ECO:0000256" key="6">
    <source>
        <dbReference type="SAM" id="Phobius"/>
    </source>
</evidence>
<protein>
    <submittedName>
        <fullName evidence="8">EamA family transporter</fullName>
    </submittedName>
</protein>
<evidence type="ECO:0000313" key="9">
    <source>
        <dbReference type="Proteomes" id="UP000263900"/>
    </source>
</evidence>
<comment type="subcellular location">
    <subcellularLocation>
        <location evidence="1">Membrane</location>
        <topology evidence="1">Multi-pass membrane protein</topology>
    </subcellularLocation>
</comment>
<dbReference type="Pfam" id="PF00892">
    <property type="entry name" value="EamA"/>
    <property type="match status" value="2"/>
</dbReference>
<evidence type="ECO:0000256" key="3">
    <source>
        <dbReference type="ARBA" id="ARBA00022692"/>
    </source>
</evidence>
<dbReference type="SUPFAM" id="SSF103481">
    <property type="entry name" value="Multidrug resistance efflux transporter EmrE"/>
    <property type="match status" value="2"/>
</dbReference>
<reference evidence="8 9" key="1">
    <citation type="submission" date="2018-09" db="EMBL/GenBank/DDBJ databases">
        <title>Genome sequencing of strain 6GH32-13.</title>
        <authorList>
            <person name="Weon H.-Y."/>
            <person name="Heo J."/>
            <person name="Kwon S.-W."/>
        </authorList>
    </citation>
    <scope>NUCLEOTIDE SEQUENCE [LARGE SCALE GENOMIC DNA]</scope>
    <source>
        <strain evidence="8 9">5GH32-13</strain>
    </source>
</reference>
<organism evidence="8 9">
    <name type="scientific">Paraflavitalea soli</name>
    <dbReference type="NCBI Taxonomy" id="2315862"/>
    <lineage>
        <taxon>Bacteria</taxon>
        <taxon>Pseudomonadati</taxon>
        <taxon>Bacteroidota</taxon>
        <taxon>Chitinophagia</taxon>
        <taxon>Chitinophagales</taxon>
        <taxon>Chitinophagaceae</taxon>
        <taxon>Paraflavitalea</taxon>
    </lineage>
</organism>
<evidence type="ECO:0000256" key="5">
    <source>
        <dbReference type="ARBA" id="ARBA00023136"/>
    </source>
</evidence>
<feature type="transmembrane region" description="Helical" evidence="6">
    <location>
        <begin position="94"/>
        <end position="113"/>
    </location>
</feature>
<dbReference type="PANTHER" id="PTHR32322:SF2">
    <property type="entry name" value="EAMA DOMAIN-CONTAINING PROTEIN"/>
    <property type="match status" value="1"/>
</dbReference>
<feature type="transmembrane region" description="Helical" evidence="6">
    <location>
        <begin position="7"/>
        <end position="30"/>
    </location>
</feature>
<keyword evidence="9" id="KW-1185">Reference proteome</keyword>
<comment type="similarity">
    <text evidence="2">Belongs to the EamA transporter family.</text>
</comment>
<name>A0A3B7MXH0_9BACT</name>
<feature type="domain" description="EamA" evidence="7">
    <location>
        <begin position="8"/>
        <end position="140"/>
    </location>
</feature>
<feature type="transmembrane region" description="Helical" evidence="6">
    <location>
        <begin position="155"/>
        <end position="174"/>
    </location>
</feature>
<dbReference type="OrthoDB" id="9812547at2"/>
<feature type="transmembrane region" description="Helical" evidence="6">
    <location>
        <begin position="125"/>
        <end position="143"/>
    </location>
</feature>
<dbReference type="Proteomes" id="UP000263900">
    <property type="component" value="Chromosome"/>
</dbReference>
<dbReference type="AlphaFoldDB" id="A0A3B7MXH0"/>
<evidence type="ECO:0000313" key="8">
    <source>
        <dbReference type="EMBL" id="AXY78193.1"/>
    </source>
</evidence>
<feature type="transmembrane region" description="Helical" evidence="6">
    <location>
        <begin position="68"/>
        <end position="88"/>
    </location>
</feature>
<dbReference type="GO" id="GO:0016020">
    <property type="term" value="C:membrane"/>
    <property type="evidence" value="ECO:0007669"/>
    <property type="project" value="UniProtKB-SubCell"/>
</dbReference>
<feature type="transmembrane region" description="Helical" evidence="6">
    <location>
        <begin position="186"/>
        <end position="208"/>
    </location>
</feature>